<evidence type="ECO:0000313" key="2">
    <source>
        <dbReference type="Proteomes" id="UP001152795"/>
    </source>
</evidence>
<evidence type="ECO:0000313" key="1">
    <source>
        <dbReference type="EMBL" id="CAB3976747.1"/>
    </source>
</evidence>
<dbReference type="Proteomes" id="UP001152795">
    <property type="component" value="Unassembled WGS sequence"/>
</dbReference>
<feature type="non-terminal residue" evidence="1">
    <location>
        <position position="85"/>
    </location>
</feature>
<keyword evidence="2" id="KW-1185">Reference proteome</keyword>
<protein>
    <submittedName>
        <fullName evidence="1">Uncharacterized protein</fullName>
    </submittedName>
</protein>
<dbReference type="EMBL" id="CACRXK020000012">
    <property type="protein sequence ID" value="CAB3976747.1"/>
    <property type="molecule type" value="Genomic_DNA"/>
</dbReference>
<accession>A0A7D9D7G0</accession>
<comment type="caution">
    <text evidence="1">The sequence shown here is derived from an EMBL/GenBank/DDBJ whole genome shotgun (WGS) entry which is preliminary data.</text>
</comment>
<organism evidence="1 2">
    <name type="scientific">Paramuricea clavata</name>
    <name type="common">Red gorgonian</name>
    <name type="synonym">Violescent sea-whip</name>
    <dbReference type="NCBI Taxonomy" id="317549"/>
    <lineage>
        <taxon>Eukaryota</taxon>
        <taxon>Metazoa</taxon>
        <taxon>Cnidaria</taxon>
        <taxon>Anthozoa</taxon>
        <taxon>Octocorallia</taxon>
        <taxon>Malacalcyonacea</taxon>
        <taxon>Plexauridae</taxon>
        <taxon>Paramuricea</taxon>
    </lineage>
</organism>
<reference evidence="1" key="1">
    <citation type="submission" date="2020-04" db="EMBL/GenBank/DDBJ databases">
        <authorList>
            <person name="Alioto T."/>
            <person name="Alioto T."/>
            <person name="Gomez Garrido J."/>
        </authorList>
    </citation>
    <scope>NUCLEOTIDE SEQUENCE</scope>
    <source>
        <strain evidence="1">A484AB</strain>
    </source>
</reference>
<dbReference type="AlphaFoldDB" id="A0A7D9D7G0"/>
<name>A0A7D9D7G0_PARCT</name>
<sequence>MPPISKRNQNNQSSQHIDSSNVEISSQDEQENGKDCPLSESSFKRILDDRFKLQGSELKDLVVKYHKITQDDLKEIKTSQEFINA</sequence>
<gene>
    <name evidence="1" type="ORF">PACLA_8A046393</name>
</gene>
<proteinExistence type="predicted"/>